<accession>A0A075B4I2</accession>
<dbReference type="Pfam" id="PF18972">
    <property type="entry name" value="Wheel"/>
    <property type="match status" value="1"/>
</dbReference>
<keyword evidence="2" id="KW-0802">TPR repeat</keyword>
<dbReference type="Gene3D" id="1.25.40.10">
    <property type="entry name" value="Tetratricopeptide repeat domain"/>
    <property type="match status" value="1"/>
</dbReference>
<dbReference type="HOGENOM" id="CLU_040446_1_0_1"/>
<name>A0A075B4I2_ROZAC</name>
<dbReference type="GO" id="GO:0006457">
    <property type="term" value="P:protein folding"/>
    <property type="evidence" value="ECO:0007669"/>
    <property type="project" value="TreeGrafter"/>
</dbReference>
<reference evidence="5 6" key="1">
    <citation type="journal article" date="2013" name="Curr. Biol.">
        <title>Shared signatures of parasitism and phylogenomics unite Cryptomycota and microsporidia.</title>
        <authorList>
            <person name="James T.Y."/>
            <person name="Pelin A."/>
            <person name="Bonen L."/>
            <person name="Ahrendt S."/>
            <person name="Sain D."/>
            <person name="Corradi N."/>
            <person name="Stajich J.E."/>
        </authorList>
    </citation>
    <scope>NUCLEOTIDE SEQUENCE [LARGE SCALE GENOMIC DNA]</scope>
    <source>
        <strain evidence="5 6">CSF55</strain>
    </source>
</reference>
<dbReference type="InterPro" id="IPR019734">
    <property type="entry name" value="TPR_rpt"/>
</dbReference>
<keyword evidence="6" id="KW-1185">Reference proteome</keyword>
<organism evidence="5 6">
    <name type="scientific">Rozella allomycis (strain CSF55)</name>
    <dbReference type="NCBI Taxonomy" id="988480"/>
    <lineage>
        <taxon>Eukaryota</taxon>
        <taxon>Fungi</taxon>
        <taxon>Fungi incertae sedis</taxon>
        <taxon>Cryptomycota</taxon>
        <taxon>Cryptomycota incertae sedis</taxon>
        <taxon>Rozella</taxon>
    </lineage>
</organism>
<evidence type="ECO:0000313" key="6">
    <source>
        <dbReference type="Proteomes" id="UP000030755"/>
    </source>
</evidence>
<dbReference type="InterPro" id="IPR044059">
    <property type="entry name" value="Csn1/TTC4_wheel"/>
</dbReference>
<keyword evidence="1" id="KW-0677">Repeat</keyword>
<dbReference type="Proteomes" id="UP000030755">
    <property type="component" value="Unassembled WGS sequence"/>
</dbReference>
<evidence type="ECO:0000259" key="4">
    <source>
        <dbReference type="Pfam" id="PF18972"/>
    </source>
</evidence>
<evidence type="ECO:0000256" key="2">
    <source>
        <dbReference type="ARBA" id="ARBA00022803"/>
    </source>
</evidence>
<dbReference type="AlphaFoldDB" id="A0A075B4I2"/>
<evidence type="ECO:0000313" key="5">
    <source>
        <dbReference type="EMBL" id="EPZ36182.1"/>
    </source>
</evidence>
<evidence type="ECO:0000256" key="3">
    <source>
        <dbReference type="ARBA" id="ARBA00023602"/>
    </source>
</evidence>
<proteinExistence type="inferred from homology"/>
<dbReference type="SMART" id="SM00028">
    <property type="entry name" value="TPR"/>
    <property type="match status" value="3"/>
</dbReference>
<dbReference type="EMBL" id="KE560636">
    <property type="protein sequence ID" value="EPZ36182.1"/>
    <property type="molecule type" value="Genomic_DNA"/>
</dbReference>
<dbReference type="GO" id="GO:0005634">
    <property type="term" value="C:nucleus"/>
    <property type="evidence" value="ECO:0007669"/>
    <property type="project" value="TreeGrafter"/>
</dbReference>
<dbReference type="PANTHER" id="PTHR46035">
    <property type="entry name" value="TETRATRICOPEPTIDE REPEAT PROTEIN 4"/>
    <property type="match status" value="1"/>
</dbReference>
<comment type="similarity">
    <text evidence="3">Belongs to the TTC4 family.</text>
</comment>
<dbReference type="OrthoDB" id="420195at2759"/>
<dbReference type="OMA" id="WRAAQCA"/>
<dbReference type="GO" id="GO:0005829">
    <property type="term" value="C:cytosol"/>
    <property type="evidence" value="ECO:0007669"/>
    <property type="project" value="TreeGrafter"/>
</dbReference>
<dbReference type="GO" id="GO:0030544">
    <property type="term" value="F:Hsp70 protein binding"/>
    <property type="evidence" value="ECO:0007669"/>
    <property type="project" value="TreeGrafter"/>
</dbReference>
<dbReference type="InterPro" id="IPR011990">
    <property type="entry name" value="TPR-like_helical_dom_sf"/>
</dbReference>
<feature type="domain" description="Cns1/TTC4 wheel" evidence="4">
    <location>
        <begin position="235"/>
        <end position="341"/>
    </location>
</feature>
<dbReference type="PANTHER" id="PTHR46035:SF1">
    <property type="entry name" value="TETRATRICOPEPTIDE REPEAT PROTEIN 4"/>
    <property type="match status" value="1"/>
</dbReference>
<sequence length="348" mass="39940">MTKNYTPKNPEYYESLNKIPLFMDKMPENIEDNEVLLAIQSLLYDGTPEDVASNFKRSGNEEFQLGRYASAAEFYSKAILQKCDKEDLNATLYANRAACNLKLENYRQCLSDCAQALKRKPNHLKTLFRSAVASLALDRLEEAKDSCSIGLSIDSSAKEFSELLKSISARQSILDKKITEHHKKMEDADIQEKKLFELLTKRRYALANDQDIRPSPIPVADYQNIPKPIPDDDYIKWPVFLLYPAFGQADFIEGFHELDCFQDHLNLILAEPAPWDPNFENRVDNVNIYFEAWSDSKMTKKKLFKVAPNTTLLEVLHHPMLTIYNGILSFLVVSKNSQSEFEGTYLKN</sequence>
<protein>
    <submittedName>
        <fullName evidence="5">Tetratricopeptide-like helical domain-containing protein</fullName>
    </submittedName>
</protein>
<gene>
    <name evidence="5" type="ORF">O9G_002248</name>
</gene>
<dbReference type="STRING" id="988480.A0A075B4I2"/>
<dbReference type="SUPFAM" id="SSF48452">
    <property type="entry name" value="TPR-like"/>
    <property type="match status" value="1"/>
</dbReference>
<dbReference type="CDD" id="cd21380">
    <property type="entry name" value="CTWD_Cns1"/>
    <property type="match status" value="1"/>
</dbReference>
<evidence type="ECO:0000256" key="1">
    <source>
        <dbReference type="ARBA" id="ARBA00022737"/>
    </source>
</evidence>
<dbReference type="GO" id="GO:0051879">
    <property type="term" value="F:Hsp90 protein binding"/>
    <property type="evidence" value="ECO:0007669"/>
    <property type="project" value="InterPro"/>
</dbReference>